<dbReference type="PROSITE" id="PS51832">
    <property type="entry name" value="HD_GYP"/>
    <property type="match status" value="1"/>
</dbReference>
<feature type="domain" description="HD-GYP" evidence="3">
    <location>
        <begin position="284"/>
        <end position="495"/>
    </location>
</feature>
<dbReference type="OrthoDB" id="9802066at2"/>
<dbReference type="RefSeq" id="WP_097152805.1">
    <property type="nucleotide sequence ID" value="NZ_OBEL01000001.1"/>
</dbReference>
<organism evidence="4 5">
    <name type="scientific">Cohaesibacter gelatinilyticus</name>
    <dbReference type="NCBI Taxonomy" id="372072"/>
    <lineage>
        <taxon>Bacteria</taxon>
        <taxon>Pseudomonadati</taxon>
        <taxon>Pseudomonadota</taxon>
        <taxon>Alphaproteobacteria</taxon>
        <taxon>Hyphomicrobiales</taxon>
        <taxon>Cohaesibacteraceae</taxon>
    </lineage>
</organism>
<accession>A0A285NHH0</accession>
<feature type="transmembrane region" description="Helical" evidence="1">
    <location>
        <begin position="166"/>
        <end position="186"/>
    </location>
</feature>
<keyword evidence="1" id="KW-0472">Membrane</keyword>
<dbReference type="PROSITE" id="PS50885">
    <property type="entry name" value="HAMP"/>
    <property type="match status" value="1"/>
</dbReference>
<reference evidence="4 5" key="1">
    <citation type="submission" date="2017-09" db="EMBL/GenBank/DDBJ databases">
        <authorList>
            <person name="Ehlers B."/>
            <person name="Leendertz F.H."/>
        </authorList>
    </citation>
    <scope>NUCLEOTIDE SEQUENCE [LARGE SCALE GENOMIC DNA]</scope>
    <source>
        <strain evidence="4 5">DSM 18289</strain>
    </source>
</reference>
<dbReference type="InterPro" id="IPR037522">
    <property type="entry name" value="HD_GYP_dom"/>
</dbReference>
<name>A0A285NHH0_9HYPH</name>
<dbReference type="Pfam" id="PF13487">
    <property type="entry name" value="HD_5"/>
    <property type="match status" value="1"/>
</dbReference>
<dbReference type="CDD" id="cd00077">
    <property type="entry name" value="HDc"/>
    <property type="match status" value="1"/>
</dbReference>
<evidence type="ECO:0000259" key="3">
    <source>
        <dbReference type="PROSITE" id="PS51832"/>
    </source>
</evidence>
<evidence type="ECO:0000313" key="4">
    <source>
        <dbReference type="EMBL" id="SNZ08437.1"/>
    </source>
</evidence>
<dbReference type="PANTHER" id="PTHR45228:SF5">
    <property type="entry name" value="CYCLIC DI-GMP PHOSPHODIESTERASE VC_1348-RELATED"/>
    <property type="match status" value="1"/>
</dbReference>
<dbReference type="Gene3D" id="1.10.3210.10">
    <property type="entry name" value="Hypothetical protein af1432"/>
    <property type="match status" value="1"/>
</dbReference>
<dbReference type="AlphaFoldDB" id="A0A285NHH0"/>
<sequence>MSNSSARIDGNLPTWDQDGKRAALHYSLLLMVYALYGYQVCPFLEQLSMFELLAPVAAMLSLQWGMRQLGKRHLEREEIATRIRKSSWMDLGLFVFGGCALAFYNLFVHGFPLESGGKILVLFVFGGFYISLDLALEREYRLGQYLGKMGSPFPLSVRYWSVQRKFALFSSANLVVLATVSLLLVYKDLHWIAEEKPDLQMAGLAIMAELGFVVGVIGAYIIRVIRQYSRNLDAMLQAETQGLRAVADGNLEALIPVTTNDEFGHMADLSNQMIGQLRSSRDELVRTQDVTMMGLISLAAKRDNETGLHLKRTQTYVAMLAKALRRMKPELSDKLSDEIIDLLYKSAPLHDIGKVGVPDHILKKPGKLDDDEFAIMKTHAQIGAEALDEAEQALGGCSFLSMAKEIAATHHEKWDGSGYPAGLKGEDIPLSGRLMAVADVYDALRSPRVYKPGFTHSKAMAIILDGKGKHFDPELVEVLISIEKEINVLSEEMSDKVEQKSEERLEKVEKAKPGILVGSVARGAA</sequence>
<feature type="transmembrane region" description="Helical" evidence="1">
    <location>
        <begin position="87"/>
        <end position="107"/>
    </location>
</feature>
<dbReference type="EMBL" id="OBEL01000001">
    <property type="protein sequence ID" value="SNZ08437.1"/>
    <property type="molecule type" value="Genomic_DNA"/>
</dbReference>
<dbReference type="SUPFAM" id="SSF109604">
    <property type="entry name" value="HD-domain/PDEase-like"/>
    <property type="match status" value="1"/>
</dbReference>
<dbReference type="GO" id="GO:0008081">
    <property type="term" value="F:phosphoric diester hydrolase activity"/>
    <property type="evidence" value="ECO:0007669"/>
    <property type="project" value="UniProtKB-ARBA"/>
</dbReference>
<dbReference type="CDD" id="cd06225">
    <property type="entry name" value="HAMP"/>
    <property type="match status" value="1"/>
</dbReference>
<proteinExistence type="predicted"/>
<dbReference type="PANTHER" id="PTHR45228">
    <property type="entry name" value="CYCLIC DI-GMP PHOSPHODIESTERASE TM_0186-RELATED"/>
    <property type="match status" value="1"/>
</dbReference>
<evidence type="ECO:0000259" key="2">
    <source>
        <dbReference type="PROSITE" id="PS50885"/>
    </source>
</evidence>
<dbReference type="Gene3D" id="6.10.340.10">
    <property type="match status" value="1"/>
</dbReference>
<feature type="transmembrane region" description="Helical" evidence="1">
    <location>
        <begin position="119"/>
        <end position="136"/>
    </location>
</feature>
<dbReference type="Pfam" id="PF20970">
    <property type="entry name" value="MASE10"/>
    <property type="match status" value="1"/>
</dbReference>
<dbReference type="SMART" id="SM00471">
    <property type="entry name" value="HDc"/>
    <property type="match status" value="1"/>
</dbReference>
<protein>
    <submittedName>
        <fullName evidence="4">HD domain-containing protein</fullName>
    </submittedName>
</protein>
<dbReference type="GO" id="GO:0016020">
    <property type="term" value="C:membrane"/>
    <property type="evidence" value="ECO:0007669"/>
    <property type="project" value="InterPro"/>
</dbReference>
<gene>
    <name evidence="4" type="ORF">SAMN06265368_1674</name>
</gene>
<feature type="domain" description="HAMP" evidence="2">
    <location>
        <begin position="240"/>
        <end position="282"/>
    </location>
</feature>
<dbReference type="InterPro" id="IPR003660">
    <property type="entry name" value="HAMP_dom"/>
</dbReference>
<evidence type="ECO:0000256" key="1">
    <source>
        <dbReference type="SAM" id="Phobius"/>
    </source>
</evidence>
<dbReference type="InterPro" id="IPR048440">
    <property type="entry name" value="MASE10"/>
</dbReference>
<dbReference type="SUPFAM" id="SSF158472">
    <property type="entry name" value="HAMP domain-like"/>
    <property type="match status" value="1"/>
</dbReference>
<dbReference type="Proteomes" id="UP000219439">
    <property type="component" value="Unassembled WGS sequence"/>
</dbReference>
<feature type="transmembrane region" description="Helical" evidence="1">
    <location>
        <begin position="21"/>
        <end position="40"/>
    </location>
</feature>
<keyword evidence="1" id="KW-0812">Transmembrane</keyword>
<dbReference type="GO" id="GO:0007165">
    <property type="term" value="P:signal transduction"/>
    <property type="evidence" value="ECO:0007669"/>
    <property type="project" value="InterPro"/>
</dbReference>
<dbReference type="InterPro" id="IPR052020">
    <property type="entry name" value="Cyclic_di-GMP/3'3'-cGAMP_PDE"/>
</dbReference>
<feature type="transmembrane region" description="Helical" evidence="1">
    <location>
        <begin position="201"/>
        <end position="222"/>
    </location>
</feature>
<evidence type="ECO:0000313" key="5">
    <source>
        <dbReference type="Proteomes" id="UP000219439"/>
    </source>
</evidence>
<keyword evidence="5" id="KW-1185">Reference proteome</keyword>
<dbReference type="InterPro" id="IPR003607">
    <property type="entry name" value="HD/PDEase_dom"/>
</dbReference>
<keyword evidence="1" id="KW-1133">Transmembrane helix</keyword>